<dbReference type="Proteomes" id="UP001362999">
    <property type="component" value="Unassembled WGS sequence"/>
</dbReference>
<sequence length="229" mass="25517">MKWANYELRELVLIRSMSQDKLLLSLYLFGAKSHSSHDFRCDYIIAPVATRLSPHAHNSEIGYCSDVLDVCCVKQPRRSSLPFNWSRARLDAIPVCSREQRLLRFPGHFARVCPPQLNVSLSLHLLPNSPNALQPPPFRISRATPFSSLNTRMRVVPLIYTLLLPSTPPPHNSTISWPASPTLTRARWLSWCISPLSMQPSAAVGARCITTVASDPLGSGTRWSGAAFT</sequence>
<protein>
    <submittedName>
        <fullName evidence="1">Uncharacterized protein</fullName>
    </submittedName>
</protein>
<reference evidence="1 2" key="1">
    <citation type="journal article" date="2024" name="J Genomics">
        <title>Draft genome sequencing and assembly of Favolaschia claudopus CIRM-BRFM 2984 isolated from oak limbs.</title>
        <authorList>
            <person name="Navarro D."/>
            <person name="Drula E."/>
            <person name="Chaduli D."/>
            <person name="Cazenave R."/>
            <person name="Ahrendt S."/>
            <person name="Wang J."/>
            <person name="Lipzen A."/>
            <person name="Daum C."/>
            <person name="Barry K."/>
            <person name="Grigoriev I.V."/>
            <person name="Favel A."/>
            <person name="Rosso M.N."/>
            <person name="Martin F."/>
        </authorList>
    </citation>
    <scope>NUCLEOTIDE SEQUENCE [LARGE SCALE GENOMIC DNA]</scope>
    <source>
        <strain evidence="1 2">CIRM-BRFM 2984</strain>
    </source>
</reference>
<evidence type="ECO:0000313" key="2">
    <source>
        <dbReference type="Proteomes" id="UP001362999"/>
    </source>
</evidence>
<accession>A0AAW0BYS1</accession>
<keyword evidence="2" id="KW-1185">Reference proteome</keyword>
<proteinExistence type="predicted"/>
<evidence type="ECO:0000313" key="1">
    <source>
        <dbReference type="EMBL" id="KAK7031929.1"/>
    </source>
</evidence>
<dbReference type="EMBL" id="JAWWNJ010000024">
    <property type="protein sequence ID" value="KAK7031929.1"/>
    <property type="molecule type" value="Genomic_DNA"/>
</dbReference>
<comment type="caution">
    <text evidence="1">The sequence shown here is derived from an EMBL/GenBank/DDBJ whole genome shotgun (WGS) entry which is preliminary data.</text>
</comment>
<dbReference type="AlphaFoldDB" id="A0AAW0BYS1"/>
<organism evidence="1 2">
    <name type="scientific">Favolaschia claudopus</name>
    <dbReference type="NCBI Taxonomy" id="2862362"/>
    <lineage>
        <taxon>Eukaryota</taxon>
        <taxon>Fungi</taxon>
        <taxon>Dikarya</taxon>
        <taxon>Basidiomycota</taxon>
        <taxon>Agaricomycotina</taxon>
        <taxon>Agaricomycetes</taxon>
        <taxon>Agaricomycetidae</taxon>
        <taxon>Agaricales</taxon>
        <taxon>Marasmiineae</taxon>
        <taxon>Mycenaceae</taxon>
        <taxon>Favolaschia</taxon>
    </lineage>
</organism>
<name>A0AAW0BYS1_9AGAR</name>
<gene>
    <name evidence="1" type="ORF">R3P38DRAFT_830030</name>
</gene>